<gene>
    <name evidence="1" type="ORF">MILVUS5_LOCUS2482</name>
</gene>
<sequence>MIISVSLCRYIAHRLQFVFLRFKSNSSNLENMGRAAKAIKKRRAAAAAAANAGPVAPPAGPAAAPPAAAAVPLRVNLKIHGYIPDIERAVTENPDSRITFGIERGQMANYGTLKAMHLEIQKHNRLKGRKDTFTMAETLNVINADDMEPTGFEKKVGDELRFRG</sequence>
<dbReference type="Proteomes" id="UP001177021">
    <property type="component" value="Unassembled WGS sequence"/>
</dbReference>
<accession>A0ACB0IFI8</accession>
<dbReference type="EMBL" id="CASHSV030000001">
    <property type="protein sequence ID" value="CAJ2630762.1"/>
    <property type="molecule type" value="Genomic_DNA"/>
</dbReference>
<proteinExistence type="predicted"/>
<comment type="caution">
    <text evidence="1">The sequence shown here is derived from an EMBL/GenBank/DDBJ whole genome shotgun (WGS) entry which is preliminary data.</text>
</comment>
<organism evidence="1 2">
    <name type="scientific">Trifolium pratense</name>
    <name type="common">Red clover</name>
    <dbReference type="NCBI Taxonomy" id="57577"/>
    <lineage>
        <taxon>Eukaryota</taxon>
        <taxon>Viridiplantae</taxon>
        <taxon>Streptophyta</taxon>
        <taxon>Embryophyta</taxon>
        <taxon>Tracheophyta</taxon>
        <taxon>Spermatophyta</taxon>
        <taxon>Magnoliopsida</taxon>
        <taxon>eudicotyledons</taxon>
        <taxon>Gunneridae</taxon>
        <taxon>Pentapetalae</taxon>
        <taxon>rosids</taxon>
        <taxon>fabids</taxon>
        <taxon>Fabales</taxon>
        <taxon>Fabaceae</taxon>
        <taxon>Papilionoideae</taxon>
        <taxon>50 kb inversion clade</taxon>
        <taxon>NPAAA clade</taxon>
        <taxon>Hologalegina</taxon>
        <taxon>IRL clade</taxon>
        <taxon>Trifolieae</taxon>
        <taxon>Trifolium</taxon>
    </lineage>
</organism>
<evidence type="ECO:0000313" key="1">
    <source>
        <dbReference type="EMBL" id="CAJ2630762.1"/>
    </source>
</evidence>
<reference evidence="1" key="1">
    <citation type="submission" date="2023-10" db="EMBL/GenBank/DDBJ databases">
        <authorList>
            <person name="Rodriguez Cubillos JULIANA M."/>
            <person name="De Vega J."/>
        </authorList>
    </citation>
    <scope>NUCLEOTIDE SEQUENCE</scope>
</reference>
<evidence type="ECO:0000313" key="2">
    <source>
        <dbReference type="Proteomes" id="UP001177021"/>
    </source>
</evidence>
<name>A0ACB0IFI8_TRIPR</name>
<protein>
    <submittedName>
        <fullName evidence="1">Uncharacterized protein</fullName>
    </submittedName>
</protein>
<keyword evidence="2" id="KW-1185">Reference proteome</keyword>